<keyword evidence="11" id="KW-1185">Reference proteome</keyword>
<evidence type="ECO:0000313" key="11">
    <source>
        <dbReference type="Proteomes" id="UP000775872"/>
    </source>
</evidence>
<dbReference type="InterPro" id="IPR004358">
    <property type="entry name" value="Sig_transdc_His_kin-like_C"/>
</dbReference>
<dbReference type="PANTHER" id="PTHR43047:SF72">
    <property type="entry name" value="OSMOSENSING HISTIDINE PROTEIN KINASE SLN1"/>
    <property type="match status" value="1"/>
</dbReference>
<dbReference type="PANTHER" id="PTHR43047">
    <property type="entry name" value="TWO-COMPONENT HISTIDINE PROTEIN KINASE"/>
    <property type="match status" value="1"/>
</dbReference>
<evidence type="ECO:0000259" key="9">
    <source>
        <dbReference type="PROSITE" id="PS50110"/>
    </source>
</evidence>
<dbReference type="InterPro" id="IPR003661">
    <property type="entry name" value="HisK_dim/P_dom"/>
</dbReference>
<gene>
    <name evidence="10" type="ORF">CSOL1703_00010055</name>
</gene>
<evidence type="ECO:0000256" key="1">
    <source>
        <dbReference type="ARBA" id="ARBA00000085"/>
    </source>
</evidence>
<dbReference type="Gene3D" id="3.30.565.10">
    <property type="entry name" value="Histidine kinase-like ATPase, C-terminal domain"/>
    <property type="match status" value="1"/>
</dbReference>
<organism evidence="10 11">
    <name type="scientific">Clonostachys solani</name>
    <dbReference type="NCBI Taxonomy" id="160281"/>
    <lineage>
        <taxon>Eukaryota</taxon>
        <taxon>Fungi</taxon>
        <taxon>Dikarya</taxon>
        <taxon>Ascomycota</taxon>
        <taxon>Pezizomycotina</taxon>
        <taxon>Sordariomycetes</taxon>
        <taxon>Hypocreomycetidae</taxon>
        <taxon>Hypocreales</taxon>
        <taxon>Bionectriaceae</taxon>
        <taxon>Clonostachys</taxon>
    </lineage>
</organism>
<dbReference type="Pfam" id="PF00512">
    <property type="entry name" value="HisKA"/>
    <property type="match status" value="1"/>
</dbReference>
<feature type="compositionally biased region" description="Acidic residues" evidence="7">
    <location>
        <begin position="273"/>
        <end position="289"/>
    </location>
</feature>
<accession>A0A9N9W132</accession>
<feature type="domain" description="Histidine kinase" evidence="8">
    <location>
        <begin position="548"/>
        <end position="830"/>
    </location>
</feature>
<dbReference type="Gene3D" id="3.30.450.40">
    <property type="match status" value="1"/>
</dbReference>
<dbReference type="InterPro" id="IPR036890">
    <property type="entry name" value="HATPase_C_sf"/>
</dbReference>
<keyword evidence="4" id="KW-0808">Transferase</keyword>
<feature type="compositionally biased region" description="Low complexity" evidence="7">
    <location>
        <begin position="350"/>
        <end position="363"/>
    </location>
</feature>
<feature type="region of interest" description="Disordered" evidence="7">
    <location>
        <begin position="422"/>
        <end position="466"/>
    </location>
</feature>
<dbReference type="SMART" id="SM00448">
    <property type="entry name" value="REC"/>
    <property type="match status" value="1"/>
</dbReference>
<dbReference type="SUPFAM" id="SSF55781">
    <property type="entry name" value="GAF domain-like"/>
    <property type="match status" value="1"/>
</dbReference>
<proteinExistence type="predicted"/>
<feature type="modified residue" description="4-aspartylphosphate" evidence="6">
    <location>
        <position position="1132"/>
    </location>
</feature>
<dbReference type="PROSITE" id="PS50110">
    <property type="entry name" value="RESPONSE_REGULATORY"/>
    <property type="match status" value="1"/>
</dbReference>
<dbReference type="CDD" id="cd00082">
    <property type="entry name" value="HisKA"/>
    <property type="match status" value="1"/>
</dbReference>
<dbReference type="SUPFAM" id="SSF47384">
    <property type="entry name" value="Homodimeric domain of signal transducing histidine kinase"/>
    <property type="match status" value="1"/>
</dbReference>
<feature type="compositionally biased region" description="Basic residues" evidence="7">
    <location>
        <begin position="452"/>
        <end position="463"/>
    </location>
</feature>
<comment type="catalytic activity">
    <reaction evidence="1">
        <text>ATP + protein L-histidine = ADP + protein N-phospho-L-histidine.</text>
        <dbReference type="EC" id="2.7.13.3"/>
    </reaction>
</comment>
<dbReference type="PROSITE" id="PS50109">
    <property type="entry name" value="HIS_KIN"/>
    <property type="match status" value="1"/>
</dbReference>
<feature type="compositionally biased region" description="Polar residues" evidence="7">
    <location>
        <begin position="364"/>
        <end position="379"/>
    </location>
</feature>
<dbReference type="SMART" id="SM00387">
    <property type="entry name" value="HATPase_c"/>
    <property type="match status" value="1"/>
</dbReference>
<dbReference type="Gene3D" id="1.10.287.130">
    <property type="match status" value="1"/>
</dbReference>
<dbReference type="InterPro" id="IPR029016">
    <property type="entry name" value="GAF-like_dom_sf"/>
</dbReference>
<dbReference type="CDD" id="cd17546">
    <property type="entry name" value="REC_hyHK_CKI1_RcsC-like"/>
    <property type="match status" value="1"/>
</dbReference>
<reference evidence="11" key="1">
    <citation type="submission" date="2019-06" db="EMBL/GenBank/DDBJ databases">
        <authorList>
            <person name="Broberg M."/>
        </authorList>
    </citation>
    <scope>NUCLEOTIDE SEQUENCE [LARGE SCALE GENOMIC DNA]</scope>
</reference>
<comment type="caution">
    <text evidence="10">The sequence shown here is derived from an EMBL/GenBank/DDBJ whole genome shotgun (WGS) entry which is preliminary data.</text>
</comment>
<evidence type="ECO:0000313" key="10">
    <source>
        <dbReference type="EMBL" id="CAH0044315.1"/>
    </source>
</evidence>
<protein>
    <recommendedName>
        <fullName evidence="2">histidine kinase</fullName>
        <ecNumber evidence="2">2.7.13.3</ecNumber>
    </recommendedName>
</protein>
<dbReference type="InterPro" id="IPR036097">
    <property type="entry name" value="HisK_dim/P_sf"/>
</dbReference>
<evidence type="ECO:0000259" key="8">
    <source>
        <dbReference type="PROSITE" id="PS50109"/>
    </source>
</evidence>
<dbReference type="GO" id="GO:0005886">
    <property type="term" value="C:plasma membrane"/>
    <property type="evidence" value="ECO:0007669"/>
    <property type="project" value="TreeGrafter"/>
</dbReference>
<name>A0A9N9W132_9HYPO</name>
<dbReference type="InterPro" id="IPR001789">
    <property type="entry name" value="Sig_transdc_resp-reg_receiver"/>
</dbReference>
<feature type="compositionally biased region" description="Polar residues" evidence="7">
    <location>
        <begin position="1046"/>
        <end position="1059"/>
    </location>
</feature>
<feature type="region of interest" description="Disordered" evidence="7">
    <location>
        <begin position="980"/>
        <end position="1066"/>
    </location>
</feature>
<dbReference type="InterPro" id="IPR011006">
    <property type="entry name" value="CheY-like_superfamily"/>
</dbReference>
<dbReference type="InterPro" id="IPR003594">
    <property type="entry name" value="HATPase_dom"/>
</dbReference>
<feature type="compositionally biased region" description="Basic and acidic residues" evidence="7">
    <location>
        <begin position="438"/>
        <end position="447"/>
    </location>
</feature>
<dbReference type="SUPFAM" id="SSF52172">
    <property type="entry name" value="CheY-like"/>
    <property type="match status" value="1"/>
</dbReference>
<evidence type="ECO:0000256" key="4">
    <source>
        <dbReference type="ARBA" id="ARBA00022679"/>
    </source>
</evidence>
<dbReference type="PRINTS" id="PR00344">
    <property type="entry name" value="BCTRLSENSOR"/>
</dbReference>
<dbReference type="EC" id="2.7.13.3" evidence="2"/>
<evidence type="ECO:0000256" key="6">
    <source>
        <dbReference type="PROSITE-ProRule" id="PRU00169"/>
    </source>
</evidence>
<keyword evidence="5" id="KW-0418">Kinase</keyword>
<feature type="region of interest" description="Disordered" evidence="7">
    <location>
        <begin position="340"/>
        <end position="379"/>
    </location>
</feature>
<evidence type="ECO:0000256" key="2">
    <source>
        <dbReference type="ARBA" id="ARBA00012438"/>
    </source>
</evidence>
<dbReference type="EMBL" id="CABFOC020000005">
    <property type="protein sequence ID" value="CAH0044315.1"/>
    <property type="molecule type" value="Genomic_DNA"/>
</dbReference>
<dbReference type="Pfam" id="PF02518">
    <property type="entry name" value="HATPase_c"/>
    <property type="match status" value="1"/>
</dbReference>
<evidence type="ECO:0000256" key="5">
    <source>
        <dbReference type="ARBA" id="ARBA00022777"/>
    </source>
</evidence>
<dbReference type="Pfam" id="PF00072">
    <property type="entry name" value="Response_reg"/>
    <property type="match status" value="1"/>
</dbReference>
<feature type="compositionally biased region" description="Basic and acidic residues" evidence="7">
    <location>
        <begin position="261"/>
        <end position="272"/>
    </location>
</feature>
<dbReference type="Gene3D" id="3.40.50.2300">
    <property type="match status" value="1"/>
</dbReference>
<dbReference type="Proteomes" id="UP000775872">
    <property type="component" value="Unassembled WGS sequence"/>
</dbReference>
<dbReference type="OrthoDB" id="303614at2759"/>
<feature type="domain" description="Response regulatory" evidence="9">
    <location>
        <begin position="1081"/>
        <end position="1202"/>
    </location>
</feature>
<sequence length="1206" mass="133692">MVSVKPHKQVSEGVRERETFKYDPSLSLTSRFNDSGEGIPSRELVSSGDAVLTALAQLGACQTGTQRSLISLFDCSAQYIVAEATVHQPVYPSLPGDQCHDPLWLCGTSIPRIHGVCELSLKNDTSPYGVSMAKEPNETDSLPLTLSQDLTTDPRFSASPFCRPGSLARFYAAVPIRTRRGINIGVYCVLDSTPNKPWTDDYTERLREISQTIMGHLEAQRLRDLYGRSERMNRGLASFIEGKRAVYSICDIGRGSAAATDRLDKDRSMDSKEEFDEDEEGDEEREEGEQYQPSKAKSPTSIFTKAAAIIRESVQVDGCFFFDASMESYRVNSSLNLGETDSMGLRSATSSSSDESQDLENSQTSGQTSDLLGYSTSGASNADGLVVKRPVSVIAERFLGKLLHRYPRGKVFNFDADGELQASDSSEDELGASSPTHKATERPRSPPDRNTTLHKNKPRKNPWSRRNEGNIILQAFPNARSVAFIPIWDPRKERWYAGGFIYTEDPSRALTILGDLGFLRAFGTLAMAEVLRFHTSRAEKAKSDVLGSLSHELRSPLHGILLSSELLLDTDMDVFQGNTAHTIETCSRTLLDTIDHLLDFSKVNSFTVKKRVRKLEPSPIAVAGVDWRNFGKKNLFSNCRLDGLAEEVIESVFAGFTFQNSPSKQPLPFIRHLGRKERGRNGSRKNSEDMEFRFANVVVFLHIDPGCDWMYCVQLGAFRRILMNIFGNALKYTQQGSIRVSLTQDTIHFRGQKSERAVRFVVQDTGKGIGPEYLRHGLFRPFSQEDTLAPGTGLGLSLVKRITTQLAGRIALQSKVDVGTTVTVELPLEPVAKPQVAQFYSDDDKEFEGWLRDLRGLRVKIMCRPEPESREKMEEHKDHIRDVCAHWLQMEVVVDEDKDMMPDLIIWAHDAIPKDHDEIKILAEAPNIVICSNALEAYRKSEDFGSQGHFGIFEFISQPIGPRKLAKTLLLAYRRWMGPTKKRSTTKPSPLLVQRPDGPARTPSSFSVPEVTLSGESSPDVVEGSLIGKGDSTSETELESVFSGPFTPSQDAATSSSDTLVGLSSGDEALPEPAPLALRTKFLLVDDNHINIKVLSAYMRKSNLDFETAMDGQDALDCFSKSPLAYSCILMDISMPVMDGFEATRRIRAHELLNGLEPACIIALSGLASEDAQKEAFGSGMDLFLTKPVKWKALGGLLESRGLLKR</sequence>
<dbReference type="GO" id="GO:0000155">
    <property type="term" value="F:phosphorelay sensor kinase activity"/>
    <property type="evidence" value="ECO:0007669"/>
    <property type="project" value="InterPro"/>
</dbReference>
<dbReference type="GO" id="GO:0009927">
    <property type="term" value="F:histidine phosphotransfer kinase activity"/>
    <property type="evidence" value="ECO:0007669"/>
    <property type="project" value="TreeGrafter"/>
</dbReference>
<evidence type="ECO:0000256" key="3">
    <source>
        <dbReference type="ARBA" id="ARBA00022553"/>
    </source>
</evidence>
<dbReference type="AlphaFoldDB" id="A0A9N9W132"/>
<dbReference type="SMART" id="SM00388">
    <property type="entry name" value="HisKA"/>
    <property type="match status" value="1"/>
</dbReference>
<keyword evidence="3 6" id="KW-0597">Phosphoprotein</keyword>
<feature type="region of interest" description="Disordered" evidence="7">
    <location>
        <begin position="260"/>
        <end position="298"/>
    </location>
</feature>
<reference evidence="10 11" key="2">
    <citation type="submission" date="2021-10" db="EMBL/GenBank/DDBJ databases">
        <authorList>
            <person name="Piombo E."/>
        </authorList>
    </citation>
    <scope>NUCLEOTIDE SEQUENCE [LARGE SCALE GENOMIC DNA]</scope>
</reference>
<dbReference type="InterPro" id="IPR005467">
    <property type="entry name" value="His_kinase_dom"/>
</dbReference>
<dbReference type="SUPFAM" id="SSF55874">
    <property type="entry name" value="ATPase domain of HSP90 chaperone/DNA topoisomerase II/histidine kinase"/>
    <property type="match status" value="1"/>
</dbReference>
<evidence type="ECO:0000256" key="7">
    <source>
        <dbReference type="SAM" id="MobiDB-lite"/>
    </source>
</evidence>